<dbReference type="EMBL" id="CP008884">
    <property type="protein sequence ID" value="AIF48843.1"/>
    <property type="molecule type" value="Genomic_DNA"/>
</dbReference>
<name>A0A075K9F6_9GAMM</name>
<dbReference type="KEGG" id="dja:HY57_17145"/>
<gene>
    <name evidence="1" type="ORF">HY57_17145</name>
</gene>
<proteinExistence type="predicted"/>
<protein>
    <submittedName>
        <fullName evidence="1">Uncharacterized protein</fullName>
    </submittedName>
</protein>
<evidence type="ECO:0000313" key="1">
    <source>
        <dbReference type="EMBL" id="AIF48843.1"/>
    </source>
</evidence>
<dbReference type="STRING" id="1217721.HY57_17145"/>
<reference evidence="1 2" key="1">
    <citation type="submission" date="2014-07" db="EMBL/GenBank/DDBJ databases">
        <title>Complete Genome Sequence of Dyella japonica Strain A8 Isolated from Malaysian Tropical Soil.</title>
        <authorList>
            <person name="Hui R.K.H."/>
            <person name="Chen J.-W."/>
            <person name="Chan K.-G."/>
            <person name="Leung F.C.C."/>
        </authorList>
    </citation>
    <scope>NUCLEOTIDE SEQUENCE [LARGE SCALE GENOMIC DNA]</scope>
    <source>
        <strain evidence="1 2">A8</strain>
    </source>
</reference>
<dbReference type="AlphaFoldDB" id="A0A075K9F6"/>
<keyword evidence="2" id="KW-1185">Reference proteome</keyword>
<evidence type="ECO:0000313" key="2">
    <source>
        <dbReference type="Proteomes" id="UP000027987"/>
    </source>
</evidence>
<organism evidence="1 2">
    <name type="scientific">Dyella japonica A8</name>
    <dbReference type="NCBI Taxonomy" id="1217721"/>
    <lineage>
        <taxon>Bacteria</taxon>
        <taxon>Pseudomonadati</taxon>
        <taxon>Pseudomonadota</taxon>
        <taxon>Gammaproteobacteria</taxon>
        <taxon>Lysobacterales</taxon>
        <taxon>Rhodanobacteraceae</taxon>
        <taxon>Dyella</taxon>
    </lineage>
</organism>
<dbReference type="PATRIC" id="fig|1217721.7.peg.3521"/>
<sequence>MDAVGQHSLPVLLFFDLPRFVAPFSIPARHHEVGGIHFRQAFPPVDATHYEYPEAGFMALDFGST</sequence>
<dbReference type="Proteomes" id="UP000027987">
    <property type="component" value="Chromosome"/>
</dbReference>
<dbReference type="HOGENOM" id="CLU_2842766_0_0_6"/>
<accession>A0A075K9F6</accession>